<evidence type="ECO:0000256" key="8">
    <source>
        <dbReference type="SAM" id="SignalP"/>
    </source>
</evidence>
<keyword evidence="3 8" id="KW-0732">Signal</keyword>
<comment type="caution">
    <text evidence="10">The sequence shown here is derived from an EMBL/GenBank/DDBJ whole genome shotgun (WGS) entry which is preliminary data.</text>
</comment>
<dbReference type="Proteomes" id="UP001470230">
    <property type="component" value="Unassembled WGS sequence"/>
</dbReference>
<evidence type="ECO:0000256" key="7">
    <source>
        <dbReference type="SAM" id="Phobius"/>
    </source>
</evidence>
<feature type="region of interest" description="Disordered" evidence="6">
    <location>
        <begin position="225"/>
        <end position="257"/>
    </location>
</feature>
<evidence type="ECO:0000256" key="6">
    <source>
        <dbReference type="SAM" id="MobiDB-lite"/>
    </source>
</evidence>
<dbReference type="InterPro" id="IPR051136">
    <property type="entry name" value="Intracellular_Lectin-GPT"/>
</dbReference>
<evidence type="ECO:0000256" key="5">
    <source>
        <dbReference type="ARBA" id="ARBA00023136"/>
    </source>
</evidence>
<keyword evidence="5 7" id="KW-0472">Membrane</keyword>
<feature type="compositionally biased region" description="Polar residues" evidence="6">
    <location>
        <begin position="225"/>
        <end position="236"/>
    </location>
</feature>
<keyword evidence="4 7" id="KW-1133">Transmembrane helix</keyword>
<dbReference type="InterPro" id="IPR005052">
    <property type="entry name" value="Lectin_leg"/>
</dbReference>
<evidence type="ECO:0000259" key="9">
    <source>
        <dbReference type="PROSITE" id="PS51328"/>
    </source>
</evidence>
<evidence type="ECO:0000256" key="1">
    <source>
        <dbReference type="ARBA" id="ARBA00004479"/>
    </source>
</evidence>
<gene>
    <name evidence="10" type="ORF">M9Y10_033626</name>
</gene>
<keyword evidence="11" id="KW-1185">Reference proteome</keyword>
<evidence type="ECO:0000256" key="2">
    <source>
        <dbReference type="ARBA" id="ARBA00022692"/>
    </source>
</evidence>
<dbReference type="CDD" id="cd07308">
    <property type="entry name" value="lectin_leg-like"/>
    <property type="match status" value="1"/>
</dbReference>
<evidence type="ECO:0000256" key="3">
    <source>
        <dbReference type="ARBA" id="ARBA00022729"/>
    </source>
</evidence>
<dbReference type="PANTHER" id="PTHR12223">
    <property type="entry name" value="VESICULAR MANNOSE-BINDING LECTIN"/>
    <property type="match status" value="1"/>
</dbReference>
<sequence length="438" mass="48714">MILLFFIQSILSETSADLVPPFEIDSENKVGFWEFGGSSIVQQNNILLCPPVQYNKGYTWTNVEIPSGSWSVTYKLQISSGTGGGGFGLWFIDKFGASGPLHGGPSNFKGIGVVGTVHTQKAEEIYINILQNLGKDIFAVKDLGNPNGTIVFDPKSPFYITLEFVNKKLMVYFSKTDNSKGNMICQTEINVNIRDNYIGLTAQSDSYTSRFDLYSITFQLGVDSSDNAHSGSSTSSKQRDASLGKDAPSGHYNPETSEALRNPVFQITLQEYKDLDGLPNRNVVSRDATADRLLTVIDEMNRASFDVASFKELNSFIINQLMPYSQKWHTRTLKIVEHVQQARNVMGAAWNYTHLIINNMNSTMRLNSVKTTFKVIDLAELLTSEADSALETDEELVKSSFLVKILVTCAVVEIIALAIFFILIQNESFRSKIFGDPY</sequence>
<keyword evidence="2 7" id="KW-0812">Transmembrane</keyword>
<evidence type="ECO:0000313" key="10">
    <source>
        <dbReference type="EMBL" id="KAK8888886.1"/>
    </source>
</evidence>
<protein>
    <submittedName>
        <fullName evidence="10">Protein ERGIC-53</fullName>
    </submittedName>
</protein>
<dbReference type="Pfam" id="PF03388">
    <property type="entry name" value="Lectin_leg-like"/>
    <property type="match status" value="1"/>
</dbReference>
<comment type="subcellular location">
    <subcellularLocation>
        <location evidence="1">Membrane</location>
        <topology evidence="1">Single-pass type I membrane protein</topology>
    </subcellularLocation>
</comment>
<organism evidence="10 11">
    <name type="scientific">Tritrichomonas musculus</name>
    <dbReference type="NCBI Taxonomy" id="1915356"/>
    <lineage>
        <taxon>Eukaryota</taxon>
        <taxon>Metamonada</taxon>
        <taxon>Parabasalia</taxon>
        <taxon>Tritrichomonadida</taxon>
        <taxon>Tritrichomonadidae</taxon>
        <taxon>Tritrichomonas</taxon>
    </lineage>
</organism>
<dbReference type="InterPro" id="IPR013320">
    <property type="entry name" value="ConA-like_dom_sf"/>
</dbReference>
<dbReference type="PROSITE" id="PS51328">
    <property type="entry name" value="L_LECTIN_LIKE"/>
    <property type="match status" value="1"/>
</dbReference>
<evidence type="ECO:0000313" key="11">
    <source>
        <dbReference type="Proteomes" id="UP001470230"/>
    </source>
</evidence>
<feature type="chain" id="PRO_5046971749" evidence="8">
    <location>
        <begin position="17"/>
        <end position="438"/>
    </location>
</feature>
<accession>A0ABR2KDE4</accession>
<proteinExistence type="predicted"/>
<feature type="signal peptide" evidence="8">
    <location>
        <begin position="1"/>
        <end position="16"/>
    </location>
</feature>
<reference evidence="10 11" key="1">
    <citation type="submission" date="2024-04" db="EMBL/GenBank/DDBJ databases">
        <title>Tritrichomonas musculus Genome.</title>
        <authorList>
            <person name="Alves-Ferreira E."/>
            <person name="Grigg M."/>
            <person name="Lorenzi H."/>
            <person name="Galac M."/>
        </authorList>
    </citation>
    <scope>NUCLEOTIDE SEQUENCE [LARGE SCALE GENOMIC DNA]</scope>
    <source>
        <strain evidence="10 11">EAF2021</strain>
    </source>
</reference>
<name>A0ABR2KDE4_9EUKA</name>
<dbReference type="SUPFAM" id="SSF49899">
    <property type="entry name" value="Concanavalin A-like lectins/glucanases"/>
    <property type="match status" value="1"/>
</dbReference>
<dbReference type="EMBL" id="JAPFFF010000005">
    <property type="protein sequence ID" value="KAK8888886.1"/>
    <property type="molecule type" value="Genomic_DNA"/>
</dbReference>
<feature type="domain" description="L-type lectin-like" evidence="9">
    <location>
        <begin position="10"/>
        <end position="221"/>
    </location>
</feature>
<dbReference type="Gene3D" id="2.60.120.200">
    <property type="match status" value="1"/>
</dbReference>
<dbReference type="PANTHER" id="PTHR12223:SF28">
    <property type="entry name" value="LECTIN, MANNOSE BINDING 1 LIKE"/>
    <property type="match status" value="1"/>
</dbReference>
<feature type="transmembrane region" description="Helical" evidence="7">
    <location>
        <begin position="401"/>
        <end position="424"/>
    </location>
</feature>
<evidence type="ECO:0000256" key="4">
    <source>
        <dbReference type="ARBA" id="ARBA00022989"/>
    </source>
</evidence>